<dbReference type="InterPro" id="IPR036890">
    <property type="entry name" value="HATPase_C_sf"/>
</dbReference>
<dbReference type="Gene3D" id="3.30.565.10">
    <property type="entry name" value="Histidine kinase-like ATPase, C-terminal domain"/>
    <property type="match status" value="1"/>
</dbReference>
<name>A0A0F3NXF8_ORITS</name>
<proteinExistence type="predicted"/>
<accession>A0A0F3NXF8</accession>
<evidence type="ECO:0008006" key="3">
    <source>
        <dbReference type="Google" id="ProtNLM"/>
    </source>
</evidence>
<evidence type="ECO:0000313" key="1">
    <source>
        <dbReference type="EMBL" id="KJV72673.1"/>
    </source>
</evidence>
<comment type="caution">
    <text evidence="1">The sequence shown here is derived from an EMBL/GenBank/DDBJ whole genome shotgun (WGS) entry which is preliminary data.</text>
</comment>
<sequence>MENNNIYLIQYIRHIVNNCNKTKRNIVELVGDKQDAIAKITDTLGSLDELINHLNDKICVFESKNVELENFSLQTFVKDTVARLKAIVEDDRIDLKSNFQANIKDSIIGDSLRIRAVLSQLAESAIIYGTKGTTINICVHLLPSKDGKTDSKDKILQFVVHSIGPSIQKEKLQKMNSDI</sequence>
<dbReference type="RefSeq" id="WP_045917454.1">
    <property type="nucleotide sequence ID" value="NZ_LAOA01000100.1"/>
</dbReference>
<reference evidence="1 2" key="1">
    <citation type="submission" date="2015-01" db="EMBL/GenBank/DDBJ databases">
        <title>Genome Sequencing of Rickettsiales.</title>
        <authorList>
            <person name="Daugherty S.C."/>
            <person name="Su Q."/>
            <person name="Abolude K."/>
            <person name="Beier-Sexton M."/>
            <person name="Carlyon J.A."/>
            <person name="Carter R."/>
            <person name="Day N.P."/>
            <person name="Dumler S.J."/>
            <person name="Dyachenko V."/>
            <person name="Godinez A."/>
            <person name="Kurtti T.J."/>
            <person name="Lichay M."/>
            <person name="Mullins K.E."/>
            <person name="Ott S."/>
            <person name="Pappas-Brown V."/>
            <person name="Paris D.H."/>
            <person name="Patel P."/>
            <person name="Richards A.L."/>
            <person name="Sadzewicz L."/>
            <person name="Sears K."/>
            <person name="Seidman D."/>
            <person name="Sengamalay N."/>
            <person name="Stenos J."/>
            <person name="Tallon L.J."/>
            <person name="Vincent G."/>
            <person name="Fraser C.M."/>
            <person name="Munderloh U."/>
            <person name="Dunning-Hotopp J.C."/>
        </authorList>
    </citation>
    <scope>NUCLEOTIDE SEQUENCE [LARGE SCALE GENOMIC DNA]</scope>
    <source>
        <strain evidence="1 2">TA716</strain>
    </source>
</reference>
<gene>
    <name evidence="1" type="ORF">OTSTA716_1863</name>
</gene>
<dbReference type="AlphaFoldDB" id="A0A0F3NXF8"/>
<protein>
    <recommendedName>
        <fullName evidence="3">Histidine kinase</fullName>
    </recommendedName>
</protein>
<dbReference type="EMBL" id="LAOA01000100">
    <property type="protein sequence ID" value="KJV72673.1"/>
    <property type="molecule type" value="Genomic_DNA"/>
</dbReference>
<dbReference type="Proteomes" id="UP000033671">
    <property type="component" value="Unassembled WGS sequence"/>
</dbReference>
<organism evidence="1 2">
    <name type="scientific">Orientia tsutsugamushi str. TA716</name>
    <dbReference type="NCBI Taxonomy" id="1359175"/>
    <lineage>
        <taxon>Bacteria</taxon>
        <taxon>Pseudomonadati</taxon>
        <taxon>Pseudomonadota</taxon>
        <taxon>Alphaproteobacteria</taxon>
        <taxon>Rickettsiales</taxon>
        <taxon>Rickettsiaceae</taxon>
        <taxon>Rickettsieae</taxon>
        <taxon>Orientia</taxon>
    </lineage>
</organism>
<dbReference type="PATRIC" id="fig|1359175.3.peg.3145"/>
<evidence type="ECO:0000313" key="2">
    <source>
        <dbReference type="Proteomes" id="UP000033671"/>
    </source>
</evidence>
<dbReference type="SUPFAM" id="SSF55874">
    <property type="entry name" value="ATPase domain of HSP90 chaperone/DNA topoisomerase II/histidine kinase"/>
    <property type="match status" value="1"/>
</dbReference>